<feature type="transmembrane region" description="Helical" evidence="2">
    <location>
        <begin position="227"/>
        <end position="258"/>
    </location>
</feature>
<keyword evidence="2" id="KW-1133">Transmembrane helix</keyword>
<keyword evidence="4" id="KW-1185">Reference proteome</keyword>
<keyword evidence="2" id="KW-0472">Membrane</keyword>
<proteinExistence type="predicted"/>
<feature type="compositionally biased region" description="Low complexity" evidence="1">
    <location>
        <begin position="23"/>
        <end position="39"/>
    </location>
</feature>
<evidence type="ECO:0000313" key="4">
    <source>
        <dbReference type="Proteomes" id="UP000799324"/>
    </source>
</evidence>
<evidence type="ECO:0008006" key="5">
    <source>
        <dbReference type="Google" id="ProtNLM"/>
    </source>
</evidence>
<dbReference type="Proteomes" id="UP000799324">
    <property type="component" value="Unassembled WGS sequence"/>
</dbReference>
<accession>A0A6A6TCZ0</accession>
<reference evidence="3" key="1">
    <citation type="journal article" date="2020" name="Stud. Mycol.">
        <title>101 Dothideomycetes genomes: a test case for predicting lifestyles and emergence of pathogens.</title>
        <authorList>
            <person name="Haridas S."/>
            <person name="Albert R."/>
            <person name="Binder M."/>
            <person name="Bloem J."/>
            <person name="Labutti K."/>
            <person name="Salamov A."/>
            <person name="Andreopoulos B."/>
            <person name="Baker S."/>
            <person name="Barry K."/>
            <person name="Bills G."/>
            <person name="Bluhm B."/>
            <person name="Cannon C."/>
            <person name="Castanera R."/>
            <person name="Culley D."/>
            <person name="Daum C."/>
            <person name="Ezra D."/>
            <person name="Gonzalez J."/>
            <person name="Henrissat B."/>
            <person name="Kuo A."/>
            <person name="Liang C."/>
            <person name="Lipzen A."/>
            <person name="Lutzoni F."/>
            <person name="Magnuson J."/>
            <person name="Mondo S."/>
            <person name="Nolan M."/>
            <person name="Ohm R."/>
            <person name="Pangilinan J."/>
            <person name="Park H.-J."/>
            <person name="Ramirez L."/>
            <person name="Alfaro M."/>
            <person name="Sun H."/>
            <person name="Tritt A."/>
            <person name="Yoshinaga Y."/>
            <person name="Zwiers L.-H."/>
            <person name="Turgeon B."/>
            <person name="Goodwin S."/>
            <person name="Spatafora J."/>
            <person name="Crous P."/>
            <person name="Grigoriev I."/>
        </authorList>
    </citation>
    <scope>NUCLEOTIDE SEQUENCE</scope>
    <source>
        <strain evidence="3">CBS 122681</strain>
    </source>
</reference>
<organism evidence="3 4">
    <name type="scientific">Lophiostoma macrostomum CBS 122681</name>
    <dbReference type="NCBI Taxonomy" id="1314788"/>
    <lineage>
        <taxon>Eukaryota</taxon>
        <taxon>Fungi</taxon>
        <taxon>Dikarya</taxon>
        <taxon>Ascomycota</taxon>
        <taxon>Pezizomycotina</taxon>
        <taxon>Dothideomycetes</taxon>
        <taxon>Pleosporomycetidae</taxon>
        <taxon>Pleosporales</taxon>
        <taxon>Lophiostomataceae</taxon>
        <taxon>Lophiostoma</taxon>
    </lineage>
</organism>
<evidence type="ECO:0000256" key="1">
    <source>
        <dbReference type="SAM" id="MobiDB-lite"/>
    </source>
</evidence>
<feature type="transmembrane region" description="Helical" evidence="2">
    <location>
        <begin position="126"/>
        <end position="148"/>
    </location>
</feature>
<protein>
    <recommendedName>
        <fullName evidence="5">Transmembrane protein</fullName>
    </recommendedName>
</protein>
<dbReference type="AlphaFoldDB" id="A0A6A6TCZ0"/>
<dbReference type="OrthoDB" id="2150604at2759"/>
<sequence length="269" mass="29398">MATNPKAVPAAAFPTSIVASPQTKATSTSTRTASPQSATNTPPRSHTKSPFKLPHAAAWEVSHQSVSLLLNEPDHGRQMQLTEKWLTNMEQHLSTTIIASAIISSAICSSFSWASFGSDSVDSKCVWLAKCTWFSALIFSMGSIASACQQIGCVHRLTSHPDGLAMIRRLLGESNSAKPGVRVRSSQRILWQIPAMLLNGSLYMFVAGLCLMFYWDVGQHMRSIYVPVAAVILCFFTMSFIFTVACWGMSSIGLYYWVARVIKQPTATP</sequence>
<keyword evidence="2" id="KW-0812">Transmembrane</keyword>
<evidence type="ECO:0000313" key="3">
    <source>
        <dbReference type="EMBL" id="KAF2657197.1"/>
    </source>
</evidence>
<feature type="transmembrane region" description="Helical" evidence="2">
    <location>
        <begin position="93"/>
        <end position="114"/>
    </location>
</feature>
<feature type="region of interest" description="Disordered" evidence="1">
    <location>
        <begin position="1"/>
        <end position="50"/>
    </location>
</feature>
<gene>
    <name evidence="3" type="ORF">K491DRAFT_756950</name>
</gene>
<evidence type="ECO:0000256" key="2">
    <source>
        <dbReference type="SAM" id="Phobius"/>
    </source>
</evidence>
<name>A0A6A6TCZ0_9PLEO</name>
<feature type="transmembrane region" description="Helical" evidence="2">
    <location>
        <begin position="189"/>
        <end position="215"/>
    </location>
</feature>
<dbReference type="EMBL" id="MU004327">
    <property type="protein sequence ID" value="KAF2657197.1"/>
    <property type="molecule type" value="Genomic_DNA"/>
</dbReference>